<dbReference type="Pfam" id="PF11611">
    <property type="entry name" value="DUF4352"/>
    <property type="match status" value="1"/>
</dbReference>
<evidence type="ECO:0000259" key="4">
    <source>
        <dbReference type="Pfam" id="PF11611"/>
    </source>
</evidence>
<dbReference type="PROSITE" id="PS51257">
    <property type="entry name" value="PROKAR_LIPOPROTEIN"/>
    <property type="match status" value="1"/>
</dbReference>
<dbReference type="InterPro" id="IPR029051">
    <property type="entry name" value="DUF4352"/>
</dbReference>
<evidence type="ECO:0000313" key="5">
    <source>
        <dbReference type="EMBL" id="KIE44288.1"/>
    </source>
</evidence>
<comment type="caution">
    <text evidence="5">The sequence shown here is derived from an EMBL/GenBank/DDBJ whole genome shotgun (WGS) entry which is preliminary data.</text>
</comment>
<reference evidence="5 6" key="1">
    <citation type="journal article" date="2015" name="Infect. Genet. Evol.">
        <title>Genomic sequences of six botulinum neurotoxin-producing strains representing three clostridial species illustrate the mobility and diversity of botulinum neurotoxin genes.</title>
        <authorList>
            <person name="Smith T.J."/>
            <person name="Hill K.K."/>
            <person name="Xie G."/>
            <person name="Foley B.T."/>
            <person name="Williamson C.H."/>
            <person name="Foster J.T."/>
            <person name="Johnson S.L."/>
            <person name="Chertkov O."/>
            <person name="Teshima H."/>
            <person name="Gibbons H.S."/>
            <person name="Johnsky L.A."/>
            <person name="Karavis M.A."/>
            <person name="Smith L.A."/>
        </authorList>
    </citation>
    <scope>NUCLEOTIDE SEQUENCE [LARGE SCALE GENOMIC DNA]</scope>
    <source>
        <strain evidence="5 6">CDC 2741</strain>
    </source>
</reference>
<feature type="signal peptide" evidence="3">
    <location>
        <begin position="1"/>
        <end position="22"/>
    </location>
</feature>
<dbReference type="InterPro" id="IPR029050">
    <property type="entry name" value="Immunoprotect_excell_Ig-like"/>
</dbReference>
<feature type="compositionally biased region" description="Basic and acidic residues" evidence="2">
    <location>
        <begin position="27"/>
        <end position="62"/>
    </location>
</feature>
<feature type="chain" id="PRO_5038944525" description="DUF4352 domain-containing protein" evidence="3">
    <location>
        <begin position="23"/>
        <end position="188"/>
    </location>
</feature>
<feature type="region of interest" description="Disordered" evidence="2">
    <location>
        <begin position="26"/>
        <end position="62"/>
    </location>
</feature>
<keyword evidence="1 3" id="KW-0732">Signal</keyword>
<feature type="domain" description="DUF4352" evidence="4">
    <location>
        <begin position="62"/>
        <end position="172"/>
    </location>
</feature>
<protein>
    <recommendedName>
        <fullName evidence="4">DUF4352 domain-containing protein</fullName>
    </recommendedName>
</protein>
<dbReference type="EMBL" id="AYSO01000020">
    <property type="protein sequence ID" value="KIE44288.1"/>
    <property type="molecule type" value="Genomic_DNA"/>
</dbReference>
<dbReference type="STRING" id="29341.RSJ17_04840"/>
<dbReference type="Gene3D" id="2.60.40.1240">
    <property type="match status" value="1"/>
</dbReference>
<gene>
    <name evidence="5" type="ORF">U732_411</name>
</gene>
<sequence>MMSKKFRLICASLAAVSIFTFVGCSSDSKKADENTNKPTAEEKKDEKKEEKEEKKEENKELKVGDTFEQDSFKVTVNKVREVKPTNDLLKPAEGNKWVAADVTIENIGNEDATISSALGFKLLDKDGRSFDMAIVTDLNGSLNGSLAAGRKMTGETAFSVPVDTQDVELEVKLKLTGKPNYVKATIEQ</sequence>
<dbReference type="Proteomes" id="UP000031366">
    <property type="component" value="Unassembled WGS sequence"/>
</dbReference>
<evidence type="ECO:0000256" key="1">
    <source>
        <dbReference type="ARBA" id="ARBA00022729"/>
    </source>
</evidence>
<evidence type="ECO:0000256" key="3">
    <source>
        <dbReference type="SAM" id="SignalP"/>
    </source>
</evidence>
<dbReference type="OrthoDB" id="1795719at2"/>
<dbReference type="RefSeq" id="WP_052268266.1">
    <property type="nucleotide sequence ID" value="NZ_AYSO01000020.1"/>
</dbReference>
<accession>A0A0C1TY58</accession>
<organism evidence="5 6">
    <name type="scientific">Clostridium argentinense CDC 2741</name>
    <dbReference type="NCBI Taxonomy" id="1418104"/>
    <lineage>
        <taxon>Bacteria</taxon>
        <taxon>Bacillati</taxon>
        <taxon>Bacillota</taxon>
        <taxon>Clostridia</taxon>
        <taxon>Eubacteriales</taxon>
        <taxon>Clostridiaceae</taxon>
        <taxon>Clostridium</taxon>
    </lineage>
</organism>
<keyword evidence="6" id="KW-1185">Reference proteome</keyword>
<evidence type="ECO:0000313" key="6">
    <source>
        <dbReference type="Proteomes" id="UP000031366"/>
    </source>
</evidence>
<dbReference type="AlphaFoldDB" id="A0A0C1TY58"/>
<proteinExistence type="predicted"/>
<evidence type="ECO:0000256" key="2">
    <source>
        <dbReference type="SAM" id="MobiDB-lite"/>
    </source>
</evidence>
<name>A0A0C1TY58_9CLOT</name>